<evidence type="ECO:0000313" key="2">
    <source>
        <dbReference type="EMBL" id="AKF05298.1"/>
    </source>
</evidence>
<dbReference type="Gene3D" id="1.25.10.10">
    <property type="entry name" value="Leucine-rich Repeat Variant"/>
    <property type="match status" value="1"/>
</dbReference>
<dbReference type="AlphaFoldDB" id="A0A0F6W1V6"/>
<dbReference type="STRING" id="927083.DB32_002447"/>
<evidence type="ECO:0000256" key="1">
    <source>
        <dbReference type="SAM" id="MobiDB-lite"/>
    </source>
</evidence>
<reference evidence="2 3" key="1">
    <citation type="submission" date="2015-03" db="EMBL/GenBank/DDBJ databases">
        <title>Genome assembly of Sandaracinus amylolyticus DSM 53668.</title>
        <authorList>
            <person name="Sharma G."/>
            <person name="Subramanian S."/>
        </authorList>
    </citation>
    <scope>NUCLEOTIDE SEQUENCE [LARGE SCALE GENOMIC DNA]</scope>
    <source>
        <strain evidence="2 3">DSM 53668</strain>
    </source>
</reference>
<gene>
    <name evidence="2" type="ORF">DB32_002447</name>
</gene>
<keyword evidence="3" id="KW-1185">Reference proteome</keyword>
<feature type="compositionally biased region" description="Low complexity" evidence="1">
    <location>
        <begin position="30"/>
        <end position="55"/>
    </location>
</feature>
<dbReference type="EMBL" id="CP011125">
    <property type="protein sequence ID" value="AKF05298.1"/>
    <property type="molecule type" value="Genomic_DNA"/>
</dbReference>
<protein>
    <submittedName>
        <fullName evidence="2">Proline/alanine-rich repetetive membrane anchored protein</fullName>
    </submittedName>
</protein>
<dbReference type="RefSeq" id="WP_157068979.1">
    <property type="nucleotide sequence ID" value="NZ_CP011125.1"/>
</dbReference>
<evidence type="ECO:0000313" key="3">
    <source>
        <dbReference type="Proteomes" id="UP000034883"/>
    </source>
</evidence>
<dbReference type="InterPro" id="IPR011989">
    <property type="entry name" value="ARM-like"/>
</dbReference>
<feature type="compositionally biased region" description="Low complexity" evidence="1">
    <location>
        <begin position="7"/>
        <end position="22"/>
    </location>
</feature>
<feature type="compositionally biased region" description="Low complexity" evidence="1">
    <location>
        <begin position="76"/>
        <end position="93"/>
    </location>
</feature>
<dbReference type="InterPro" id="IPR016024">
    <property type="entry name" value="ARM-type_fold"/>
</dbReference>
<dbReference type="Proteomes" id="UP000034883">
    <property type="component" value="Chromosome"/>
</dbReference>
<dbReference type="SUPFAM" id="SSF48371">
    <property type="entry name" value="ARM repeat"/>
    <property type="match status" value="1"/>
</dbReference>
<dbReference type="KEGG" id="samy:DB32_002447"/>
<proteinExistence type="predicted"/>
<accession>A0A0F6W1V6</accession>
<feature type="region of interest" description="Disordered" evidence="1">
    <location>
        <begin position="1"/>
        <end position="93"/>
    </location>
</feature>
<organism evidence="2 3">
    <name type="scientific">Sandaracinus amylolyticus</name>
    <dbReference type="NCBI Taxonomy" id="927083"/>
    <lineage>
        <taxon>Bacteria</taxon>
        <taxon>Pseudomonadati</taxon>
        <taxon>Myxococcota</taxon>
        <taxon>Polyangia</taxon>
        <taxon>Polyangiales</taxon>
        <taxon>Sandaracinaceae</taxon>
        <taxon>Sandaracinus</taxon>
    </lineage>
</organism>
<name>A0A0F6W1V6_9BACT</name>
<sequence length="310" mass="31403">MTKKTASKSSPKPAARAPRTSSGQSTARQPAKSAASKSAATTKPSAASKSAATKASAKKPSARAATAPPPPPPKAAPTVEESTSASTAGGISSTGGIAAPSAVAASAAAQGGGGGAGELADRILEASDAASVAAHAEHLTSDKPTTATAAARILDELLAKKPEMLVPTIDKLVVVITSGPKRSVQTAAAALPVMARLAPARVARHLPTLTDRFAEASDIGKDGLVSTFAALCTASVAYQKRLEPVLELALSSADPKTLQRWTEIVLPSLKGEPHARARAVVEDRLNHIPRPQAQPIATFLGIKLRPAAMR</sequence>